<dbReference type="AlphaFoldDB" id="A0ABD0KPT7"/>
<accession>A0ABD0KPT7</accession>
<evidence type="ECO:0000313" key="2">
    <source>
        <dbReference type="Proteomes" id="UP001519460"/>
    </source>
</evidence>
<sequence>MGSILVSTKVPSTTAKRQGSIITPRRCMQGLRQIVHYLRRIFFKITMRTLRERRLEEKVHRIYGGDRFIKLRGRPLDGEYSSKSREQSKLWEMAVDGGTMSWYVGGGTMGKDSSLSSFYRSP</sequence>
<gene>
    <name evidence="1" type="ORF">BaRGS_00019530</name>
</gene>
<comment type="caution">
    <text evidence="1">The sequence shown here is derived from an EMBL/GenBank/DDBJ whole genome shotgun (WGS) entry which is preliminary data.</text>
</comment>
<dbReference type="Proteomes" id="UP001519460">
    <property type="component" value="Unassembled WGS sequence"/>
</dbReference>
<protein>
    <submittedName>
        <fullName evidence="1">Uncharacterized protein</fullName>
    </submittedName>
</protein>
<dbReference type="EMBL" id="JACVVK020000140">
    <property type="protein sequence ID" value="KAK7489278.1"/>
    <property type="molecule type" value="Genomic_DNA"/>
</dbReference>
<name>A0ABD0KPT7_9CAEN</name>
<reference evidence="1 2" key="1">
    <citation type="journal article" date="2023" name="Sci. Data">
        <title>Genome assembly of the Korean intertidal mud-creeper Batillaria attramentaria.</title>
        <authorList>
            <person name="Patra A.K."/>
            <person name="Ho P.T."/>
            <person name="Jun S."/>
            <person name="Lee S.J."/>
            <person name="Kim Y."/>
            <person name="Won Y.J."/>
        </authorList>
    </citation>
    <scope>NUCLEOTIDE SEQUENCE [LARGE SCALE GENOMIC DNA]</scope>
    <source>
        <strain evidence="1">Wonlab-2016</strain>
    </source>
</reference>
<organism evidence="1 2">
    <name type="scientific">Batillaria attramentaria</name>
    <dbReference type="NCBI Taxonomy" id="370345"/>
    <lineage>
        <taxon>Eukaryota</taxon>
        <taxon>Metazoa</taxon>
        <taxon>Spiralia</taxon>
        <taxon>Lophotrochozoa</taxon>
        <taxon>Mollusca</taxon>
        <taxon>Gastropoda</taxon>
        <taxon>Caenogastropoda</taxon>
        <taxon>Sorbeoconcha</taxon>
        <taxon>Cerithioidea</taxon>
        <taxon>Batillariidae</taxon>
        <taxon>Batillaria</taxon>
    </lineage>
</organism>
<proteinExistence type="predicted"/>
<evidence type="ECO:0000313" key="1">
    <source>
        <dbReference type="EMBL" id="KAK7489278.1"/>
    </source>
</evidence>
<keyword evidence="2" id="KW-1185">Reference proteome</keyword>